<accession>A0A4Y7K0T4</accession>
<name>A0A4Y7K0T4_PAPSO</name>
<organism evidence="2 3">
    <name type="scientific">Papaver somniferum</name>
    <name type="common">Opium poppy</name>
    <dbReference type="NCBI Taxonomy" id="3469"/>
    <lineage>
        <taxon>Eukaryota</taxon>
        <taxon>Viridiplantae</taxon>
        <taxon>Streptophyta</taxon>
        <taxon>Embryophyta</taxon>
        <taxon>Tracheophyta</taxon>
        <taxon>Spermatophyta</taxon>
        <taxon>Magnoliopsida</taxon>
        <taxon>Ranunculales</taxon>
        <taxon>Papaveraceae</taxon>
        <taxon>Papaveroideae</taxon>
        <taxon>Papaver</taxon>
    </lineage>
</organism>
<feature type="compositionally biased region" description="Polar residues" evidence="1">
    <location>
        <begin position="1"/>
        <end position="11"/>
    </location>
</feature>
<evidence type="ECO:0000313" key="2">
    <source>
        <dbReference type="EMBL" id="RZC65568.1"/>
    </source>
</evidence>
<dbReference type="AlphaFoldDB" id="A0A4Y7K0T4"/>
<evidence type="ECO:0000313" key="3">
    <source>
        <dbReference type="Proteomes" id="UP000316621"/>
    </source>
</evidence>
<dbReference type="Gramene" id="RZC65568">
    <property type="protein sequence ID" value="RZC65568"/>
    <property type="gene ID" value="C5167_009248"/>
</dbReference>
<feature type="region of interest" description="Disordered" evidence="1">
    <location>
        <begin position="1"/>
        <end position="32"/>
    </location>
</feature>
<keyword evidence="3" id="KW-1185">Reference proteome</keyword>
<evidence type="ECO:0000256" key="1">
    <source>
        <dbReference type="SAM" id="MobiDB-lite"/>
    </source>
</evidence>
<reference evidence="2 3" key="1">
    <citation type="journal article" date="2018" name="Science">
        <title>The opium poppy genome and morphinan production.</title>
        <authorList>
            <person name="Guo L."/>
            <person name="Winzer T."/>
            <person name="Yang X."/>
            <person name="Li Y."/>
            <person name="Ning Z."/>
            <person name="He Z."/>
            <person name="Teodor R."/>
            <person name="Lu Y."/>
            <person name="Bowser T.A."/>
            <person name="Graham I.A."/>
            <person name="Ye K."/>
        </authorList>
    </citation>
    <scope>NUCLEOTIDE SEQUENCE [LARGE SCALE GENOMIC DNA]</scope>
    <source>
        <strain evidence="3">cv. HN1</strain>
        <tissue evidence="2">Leaves</tissue>
    </source>
</reference>
<protein>
    <submittedName>
        <fullName evidence="2">Uncharacterized protein</fullName>
    </submittedName>
</protein>
<dbReference type="EMBL" id="CM010720">
    <property type="protein sequence ID" value="RZC65568.1"/>
    <property type="molecule type" value="Genomic_DNA"/>
</dbReference>
<sequence length="148" mass="16822">MNFISFNLNPLRSTARNPPPSAAPSTTSSSHDFFLSLSQPKTLTLPTEETLMVRGRRFQCRGIRANEEMGDSTVEVTDENLETQRRFQRDEKPPFTDEEIEEIIQSSSSSSLDVHKTTEHFKLFQKQLKSLMRRLVKQAESGDTSGDI</sequence>
<gene>
    <name evidence="2" type="ORF">C5167_009248</name>
</gene>
<dbReference type="Proteomes" id="UP000316621">
    <property type="component" value="Chromosome 6"/>
</dbReference>
<proteinExistence type="predicted"/>